<protein>
    <submittedName>
        <fullName evidence="2">Uncharacterized protein</fullName>
    </submittedName>
</protein>
<evidence type="ECO:0000313" key="2">
    <source>
        <dbReference type="EMBL" id="MCP1675696.1"/>
    </source>
</evidence>
<proteinExistence type="predicted"/>
<sequence length="356" mass="40430">MSCYGIVQLSMPVKDFPVAKSVKSFDLPVEVDPIYDANELLQRSGLDRSITAADLLDGEFDLINVYRLDMEIPCGLADCRTPHKSGLLGKLADGRLFHVGRVCGKTKLGHDFAIAQRKLEATQNEIRLRRDITAFVDDVPVKRRGVQDLVQQERGASWVRKALQEWKRVTPDGVREVMRQKARSNDSKVERVRQRSQDEIRDLLDAGLVKTRSDGEYESELIGNFQGLNVLLADPHRDHKLITNNLESLENLNVASLGLGQLRAWKRWIVETDEATNRLRHAIEAGSRFFTPENLALQVEVASTDDDARTLRETTWQLAVPQAIAPQKRVSIMSEKERARQHRKIGGRRRKKRRAA</sequence>
<gene>
    <name evidence="2" type="ORF">J2T57_002846</name>
</gene>
<name>A0AAE3KCF0_9GAMM</name>
<keyword evidence="3" id="KW-1185">Reference proteome</keyword>
<evidence type="ECO:0000313" key="3">
    <source>
        <dbReference type="Proteomes" id="UP001205843"/>
    </source>
</evidence>
<dbReference type="EMBL" id="JALJXV010000006">
    <property type="protein sequence ID" value="MCP1675696.1"/>
    <property type="molecule type" value="Genomic_DNA"/>
</dbReference>
<comment type="caution">
    <text evidence="2">The sequence shown here is derived from an EMBL/GenBank/DDBJ whole genome shotgun (WGS) entry which is preliminary data.</text>
</comment>
<evidence type="ECO:0000256" key="1">
    <source>
        <dbReference type="SAM" id="MobiDB-lite"/>
    </source>
</evidence>
<feature type="region of interest" description="Disordered" evidence="1">
    <location>
        <begin position="332"/>
        <end position="356"/>
    </location>
</feature>
<organism evidence="2 3">
    <name type="scientific">Natronocella acetinitrilica</name>
    <dbReference type="NCBI Taxonomy" id="414046"/>
    <lineage>
        <taxon>Bacteria</taxon>
        <taxon>Pseudomonadati</taxon>
        <taxon>Pseudomonadota</taxon>
        <taxon>Gammaproteobacteria</taxon>
        <taxon>Chromatiales</taxon>
        <taxon>Ectothiorhodospiraceae</taxon>
        <taxon>Natronocella</taxon>
    </lineage>
</organism>
<dbReference type="AlphaFoldDB" id="A0AAE3KCF0"/>
<feature type="compositionally biased region" description="Basic residues" evidence="1">
    <location>
        <begin position="339"/>
        <end position="356"/>
    </location>
</feature>
<dbReference type="Proteomes" id="UP001205843">
    <property type="component" value="Unassembled WGS sequence"/>
</dbReference>
<reference evidence="2" key="1">
    <citation type="submission" date="2022-03" db="EMBL/GenBank/DDBJ databases">
        <title>Genomic Encyclopedia of Type Strains, Phase III (KMG-III): the genomes of soil and plant-associated and newly described type strains.</title>
        <authorList>
            <person name="Whitman W."/>
        </authorList>
    </citation>
    <scope>NUCLEOTIDE SEQUENCE</scope>
    <source>
        <strain evidence="2">ANL 6-2</strain>
    </source>
</reference>
<accession>A0AAE3KCF0</accession>